<dbReference type="PANTHER" id="PTHR42681:SF1">
    <property type="entry name" value="MALONYL-COA-ACYL CARRIER PROTEIN TRANSACYLASE, MITOCHONDRIAL"/>
    <property type="match status" value="1"/>
</dbReference>
<dbReference type="InterPro" id="IPR024925">
    <property type="entry name" value="Malonyl_CoA-ACP_transAc"/>
</dbReference>
<dbReference type="FunFam" id="3.30.70.250:FF:000001">
    <property type="entry name" value="Malonyl CoA-acyl carrier protein transacylase"/>
    <property type="match status" value="1"/>
</dbReference>
<dbReference type="NCBIfam" id="TIGR00128">
    <property type="entry name" value="fabD"/>
    <property type="match status" value="1"/>
</dbReference>
<reference evidence="9" key="1">
    <citation type="journal article" date="2020" name="mSystems">
        <title>Genome- and Community-Level Interaction Insights into Carbon Utilization and Element Cycling Functions of Hydrothermarchaeota in Hydrothermal Sediment.</title>
        <authorList>
            <person name="Zhou Z."/>
            <person name="Liu Y."/>
            <person name="Xu W."/>
            <person name="Pan J."/>
            <person name="Luo Z.H."/>
            <person name="Li M."/>
        </authorList>
    </citation>
    <scope>NUCLEOTIDE SEQUENCE [LARGE SCALE GENOMIC DNA]</scope>
    <source>
        <strain evidence="9">HyVt-456</strain>
    </source>
</reference>
<gene>
    <name evidence="9" type="primary">fabD</name>
    <name evidence="9" type="ORF">ENJ10_06820</name>
</gene>
<comment type="similarity">
    <text evidence="6">Belongs to the fabD family.</text>
</comment>
<evidence type="ECO:0000256" key="7">
    <source>
        <dbReference type="PIRSR" id="PIRSR000446-1"/>
    </source>
</evidence>
<organism evidence="9">
    <name type="scientific">Caldithrix abyssi</name>
    <dbReference type="NCBI Taxonomy" id="187145"/>
    <lineage>
        <taxon>Bacteria</taxon>
        <taxon>Pseudomonadati</taxon>
        <taxon>Calditrichota</taxon>
        <taxon>Calditrichia</taxon>
        <taxon>Calditrichales</taxon>
        <taxon>Calditrichaceae</taxon>
        <taxon>Caldithrix</taxon>
    </lineage>
</organism>
<dbReference type="AlphaFoldDB" id="A0A7V1LLV0"/>
<feature type="domain" description="Malonyl-CoA:ACP transacylase (MAT)" evidence="8">
    <location>
        <begin position="9"/>
        <end position="303"/>
    </location>
</feature>
<dbReference type="Proteomes" id="UP000886005">
    <property type="component" value="Unassembled WGS sequence"/>
</dbReference>
<dbReference type="SUPFAM" id="SSF55048">
    <property type="entry name" value="Probable ACP-binding domain of malonyl-CoA ACP transacylase"/>
    <property type="match status" value="1"/>
</dbReference>
<proteinExistence type="inferred from homology"/>
<dbReference type="InterPro" id="IPR004410">
    <property type="entry name" value="Malonyl_CoA-ACP_transAc_FabD"/>
</dbReference>
<protein>
    <recommendedName>
        <fullName evidence="2 6">Malonyl CoA-acyl carrier protein transacylase</fullName>
        <ecNumber evidence="1 6">2.3.1.39</ecNumber>
    </recommendedName>
</protein>
<dbReference type="GO" id="GO:0006633">
    <property type="term" value="P:fatty acid biosynthetic process"/>
    <property type="evidence" value="ECO:0007669"/>
    <property type="project" value="TreeGrafter"/>
</dbReference>
<dbReference type="GO" id="GO:0004314">
    <property type="term" value="F:[acyl-carrier-protein] S-malonyltransferase activity"/>
    <property type="evidence" value="ECO:0007669"/>
    <property type="project" value="UniProtKB-EC"/>
</dbReference>
<dbReference type="PANTHER" id="PTHR42681">
    <property type="entry name" value="MALONYL-COA-ACYL CARRIER PROTEIN TRANSACYLASE, MITOCHONDRIAL"/>
    <property type="match status" value="1"/>
</dbReference>
<evidence type="ECO:0000259" key="8">
    <source>
        <dbReference type="SMART" id="SM00827"/>
    </source>
</evidence>
<dbReference type="Gene3D" id="3.30.70.250">
    <property type="entry name" value="Malonyl-CoA ACP transacylase, ACP-binding"/>
    <property type="match status" value="1"/>
</dbReference>
<feature type="active site" evidence="7">
    <location>
        <position position="202"/>
    </location>
</feature>
<dbReference type="InterPro" id="IPR050858">
    <property type="entry name" value="Mal-CoA-ACP_Trans/PKS_FabD"/>
</dbReference>
<evidence type="ECO:0000256" key="1">
    <source>
        <dbReference type="ARBA" id="ARBA00013258"/>
    </source>
</evidence>
<dbReference type="EC" id="2.3.1.39" evidence="1 6"/>
<evidence type="ECO:0000256" key="6">
    <source>
        <dbReference type="PIRNR" id="PIRNR000446"/>
    </source>
</evidence>
<evidence type="ECO:0000256" key="3">
    <source>
        <dbReference type="ARBA" id="ARBA00022679"/>
    </source>
</evidence>
<comment type="caution">
    <text evidence="9">The sequence shown here is derived from an EMBL/GenBank/DDBJ whole genome shotgun (WGS) entry which is preliminary data.</text>
</comment>
<evidence type="ECO:0000256" key="2">
    <source>
        <dbReference type="ARBA" id="ARBA00018953"/>
    </source>
</evidence>
<dbReference type="InterPro" id="IPR014043">
    <property type="entry name" value="Acyl_transferase_dom"/>
</dbReference>
<keyword evidence="3 6" id="KW-0808">Transferase</keyword>
<dbReference type="InterPro" id="IPR016036">
    <property type="entry name" value="Malonyl_transacylase_ACP-bd"/>
</dbReference>
<keyword evidence="4 6" id="KW-0012">Acyltransferase</keyword>
<name>A0A7V1LLV0_CALAY</name>
<dbReference type="EMBL" id="DRLD01000187">
    <property type="protein sequence ID" value="HED10383.1"/>
    <property type="molecule type" value="Genomic_DNA"/>
</dbReference>
<dbReference type="InterPro" id="IPR001227">
    <property type="entry name" value="Ac_transferase_dom_sf"/>
</dbReference>
<sequence length="311" mass="33759">MNNQDLAFVFPGQASQYVGMAADFIENFELARDYFKRANDIMEMDLQQVCLHGPEEELKKTFITQPAIFVHSVIAATLLEEHGIQPVAVAGHSLGEYSALVAAGVLDFESGLKLVKQRSRLMFEAGQKRPGSMGAVIGLERDVVLGICESLKDEGIIQPANFNSPGQIALSGEKEVLLKALQLAREKGARKAVELVVSGAFHSPLMQAAEEGLAQALQQTEFADSAIPFYSNVTTESNTSGEAIKELLLHQLTKPVRWEGIIKNMAADGFVHMIEVGPGKVLKGLIKRIDRSVTCELCGTVDQYKAVTGES</sequence>
<evidence type="ECO:0000313" key="9">
    <source>
        <dbReference type="EMBL" id="HED10383.1"/>
    </source>
</evidence>
<dbReference type="InterPro" id="IPR016035">
    <property type="entry name" value="Acyl_Trfase/lysoPLipase"/>
</dbReference>
<dbReference type="Pfam" id="PF00698">
    <property type="entry name" value="Acyl_transf_1"/>
    <property type="match status" value="1"/>
</dbReference>
<evidence type="ECO:0000256" key="5">
    <source>
        <dbReference type="ARBA" id="ARBA00048462"/>
    </source>
</evidence>
<evidence type="ECO:0000256" key="4">
    <source>
        <dbReference type="ARBA" id="ARBA00023315"/>
    </source>
</evidence>
<dbReference type="SUPFAM" id="SSF52151">
    <property type="entry name" value="FabD/lysophospholipase-like"/>
    <property type="match status" value="1"/>
</dbReference>
<dbReference type="PIRSF" id="PIRSF000446">
    <property type="entry name" value="Mct"/>
    <property type="match status" value="1"/>
</dbReference>
<dbReference type="SMART" id="SM00827">
    <property type="entry name" value="PKS_AT"/>
    <property type="match status" value="1"/>
</dbReference>
<dbReference type="Gene3D" id="3.40.366.10">
    <property type="entry name" value="Malonyl-Coenzyme A Acyl Carrier Protein, domain 2"/>
    <property type="match status" value="1"/>
</dbReference>
<feature type="active site" evidence="7">
    <location>
        <position position="93"/>
    </location>
</feature>
<dbReference type="GO" id="GO:0005829">
    <property type="term" value="C:cytosol"/>
    <property type="evidence" value="ECO:0007669"/>
    <property type="project" value="TreeGrafter"/>
</dbReference>
<accession>A0A7V1LLV0</accession>
<comment type="catalytic activity">
    <reaction evidence="5 6">
        <text>holo-[ACP] + malonyl-CoA = malonyl-[ACP] + CoA</text>
        <dbReference type="Rhea" id="RHEA:41792"/>
        <dbReference type="Rhea" id="RHEA-COMP:9623"/>
        <dbReference type="Rhea" id="RHEA-COMP:9685"/>
        <dbReference type="ChEBI" id="CHEBI:57287"/>
        <dbReference type="ChEBI" id="CHEBI:57384"/>
        <dbReference type="ChEBI" id="CHEBI:64479"/>
        <dbReference type="ChEBI" id="CHEBI:78449"/>
        <dbReference type="EC" id="2.3.1.39"/>
    </reaction>
</comment>